<protein>
    <submittedName>
        <fullName evidence="1">Uncharacterized protein</fullName>
    </submittedName>
</protein>
<gene>
    <name evidence="1" type="ORF">E5H86_29615</name>
</gene>
<dbReference type="EMBL" id="AASEPP010000178">
    <property type="protein sequence ID" value="EFC2249808.1"/>
    <property type="molecule type" value="Genomic_DNA"/>
</dbReference>
<reference evidence="1 2" key="1">
    <citation type="submission" date="2019-04" db="EMBL/GenBank/DDBJ databases">
        <authorList>
            <consortium name="NARMS: The National Antimicrobial Resistance Monitoring System"/>
        </authorList>
    </citation>
    <scope>NUCLEOTIDE SEQUENCE [LARGE SCALE GENOMIC DNA]</scope>
    <source>
        <strain evidence="1 2">FSIS11919500</strain>
    </source>
</reference>
<dbReference type="Proteomes" id="UP000531916">
    <property type="component" value="Unassembled WGS sequence"/>
</dbReference>
<name>A0A8S7IFH5_ECOLX</name>
<organism evidence="1 2">
    <name type="scientific">Escherichia coli</name>
    <dbReference type="NCBI Taxonomy" id="562"/>
    <lineage>
        <taxon>Bacteria</taxon>
        <taxon>Pseudomonadati</taxon>
        <taxon>Pseudomonadota</taxon>
        <taxon>Gammaproteobacteria</taxon>
        <taxon>Enterobacterales</taxon>
        <taxon>Enterobacteriaceae</taxon>
        <taxon>Escherichia</taxon>
    </lineage>
</organism>
<accession>A0A8S7IFH5</accession>
<sequence>MFPENSSPSDMISLVCYNRGGRSCHINSHNPWSGCFLQFYSTDNRSCTGIRYPKLFVHWYLLRASNE</sequence>
<proteinExistence type="predicted"/>
<comment type="caution">
    <text evidence="1">The sequence shown here is derived from an EMBL/GenBank/DDBJ whole genome shotgun (WGS) entry which is preliminary data.</text>
</comment>
<dbReference type="AlphaFoldDB" id="A0A8S7IFH5"/>
<evidence type="ECO:0000313" key="2">
    <source>
        <dbReference type="Proteomes" id="UP000531916"/>
    </source>
</evidence>
<evidence type="ECO:0000313" key="1">
    <source>
        <dbReference type="EMBL" id="EFC2249808.1"/>
    </source>
</evidence>